<dbReference type="PANTHER" id="PTHR22946">
    <property type="entry name" value="DIENELACTONE HYDROLASE DOMAIN-CONTAINING PROTEIN-RELATED"/>
    <property type="match status" value="1"/>
</dbReference>
<organism evidence="2">
    <name type="scientific">hydrothermal vent metagenome</name>
    <dbReference type="NCBI Taxonomy" id="652676"/>
    <lineage>
        <taxon>unclassified sequences</taxon>
        <taxon>metagenomes</taxon>
        <taxon>ecological metagenomes</taxon>
    </lineage>
</organism>
<dbReference type="Pfam" id="PF05448">
    <property type="entry name" value="AXE1"/>
    <property type="match status" value="1"/>
</dbReference>
<gene>
    <name evidence="2" type="ORF">MNBD_BACTEROID01-2945</name>
</gene>
<proteinExistence type="predicted"/>
<evidence type="ECO:0000313" key="2">
    <source>
        <dbReference type="EMBL" id="VAW24287.1"/>
    </source>
</evidence>
<sequence length="724" mass="81106">MKSIKIYLQAILVFFSLEVILISPLVAQEENLNVLEDWVEWSNGKNMLPLHLGKQAYKLLDHREQEISLLKNENDWLARQKKVKGLLMDAVGPLPEKSPLNPKVTGVIYRDGYRVEKIIYESLPGFYVTSCLFIPEGVKGKRPAILYASGHSDIAFRNETYQHIIINLVKKGFIVFATDPFGQGERMQYYDPETKASSIGNSSSEHTYVGNQCLISGVTTARYSVWDCIRAIDYLCTRKEVDTKRIGMTGRSGGGMQTAYVCAFDERLAAAAPECYITSFRRLFESIMPQDAEQNFFHGIAYGIDHADLLEVRAPKPTLIIATTRDFFSIQGTRETYSEVKKAYKAFGVGDNLRMTEDDNVHKSTKKNREAMYAFFQETLGLPGSYTDEDVEIMDEKELFVTPTGQLANSFGGETVFSINKKETKKLIEKLEASREGNGKHIPQVVQKAKELSGYKVPERHSELVFRGRYQRDGYSVELYALRGEGDYVIPVLLMIPKGGTSFPALVYLGPEGKDSIAAPNGKAEELVRQGFMVAVPDMIGTGETKWERYPPRAQGYPAQLIGRSIVGIHASDITRLVNMLKERNDVKKDRIGTIAYGELCPALLHAAAFDSSLNRVALVNPPISYRDIVENKMYKYGFSFLWGVAGALTAYDLPDLAAAIAPGKLLMLDIVDYSKNPAPKGLIEKEYKITKSAYSKDNALNNFKVARSDTENLSELLGDWLFR</sequence>
<dbReference type="SUPFAM" id="SSF53474">
    <property type="entry name" value="alpha/beta-Hydrolases"/>
    <property type="match status" value="2"/>
</dbReference>
<dbReference type="AlphaFoldDB" id="A0A3B0UG85"/>
<dbReference type="InterPro" id="IPR050261">
    <property type="entry name" value="FrsA_esterase"/>
</dbReference>
<evidence type="ECO:0000259" key="1">
    <source>
        <dbReference type="Pfam" id="PF05448"/>
    </source>
</evidence>
<feature type="domain" description="Acetyl xylan esterase" evidence="1">
    <location>
        <begin position="114"/>
        <end position="286"/>
    </location>
</feature>
<dbReference type="InterPro" id="IPR008391">
    <property type="entry name" value="AXE1_dom"/>
</dbReference>
<accession>A0A3B0UG85</accession>
<dbReference type="PANTHER" id="PTHR22946:SF8">
    <property type="entry name" value="ACETYL XYLAN ESTERASE DOMAIN-CONTAINING PROTEIN"/>
    <property type="match status" value="1"/>
</dbReference>
<name>A0A3B0UG85_9ZZZZ</name>
<dbReference type="EMBL" id="UOEP01000209">
    <property type="protein sequence ID" value="VAW24287.1"/>
    <property type="molecule type" value="Genomic_DNA"/>
</dbReference>
<dbReference type="InterPro" id="IPR029058">
    <property type="entry name" value="AB_hydrolase_fold"/>
</dbReference>
<protein>
    <recommendedName>
        <fullName evidence="1">Acetyl xylan esterase domain-containing protein</fullName>
    </recommendedName>
</protein>
<reference evidence="2" key="1">
    <citation type="submission" date="2018-06" db="EMBL/GenBank/DDBJ databases">
        <authorList>
            <person name="Zhirakovskaya E."/>
        </authorList>
    </citation>
    <scope>NUCLEOTIDE SEQUENCE</scope>
</reference>
<dbReference type="Gene3D" id="3.40.50.1820">
    <property type="entry name" value="alpha/beta hydrolase"/>
    <property type="match status" value="2"/>
</dbReference>